<dbReference type="SUPFAM" id="SSF51690">
    <property type="entry name" value="Nicotinate/Quinolinate PRTase C-terminal domain-like"/>
    <property type="match status" value="1"/>
</dbReference>
<name>A0A0G4KUJ3_VERLO</name>
<feature type="domain" description="Nicotinate/nicotinamide phosphoribosyltransferase" evidence="8">
    <location>
        <begin position="13"/>
        <end position="104"/>
    </location>
</feature>
<evidence type="ECO:0000256" key="5">
    <source>
        <dbReference type="ARBA" id="ARBA00022598"/>
    </source>
</evidence>
<evidence type="ECO:0000256" key="7">
    <source>
        <dbReference type="ARBA" id="ARBA00048668"/>
    </source>
</evidence>
<dbReference type="Pfam" id="PF04095">
    <property type="entry name" value="NAPRTase"/>
    <property type="match status" value="1"/>
</dbReference>
<organism evidence="9 10">
    <name type="scientific">Verticillium longisporum</name>
    <name type="common">Verticillium dahliae var. longisporum</name>
    <dbReference type="NCBI Taxonomy" id="100787"/>
    <lineage>
        <taxon>Eukaryota</taxon>
        <taxon>Fungi</taxon>
        <taxon>Dikarya</taxon>
        <taxon>Ascomycota</taxon>
        <taxon>Pezizomycotina</taxon>
        <taxon>Sordariomycetes</taxon>
        <taxon>Hypocreomycetidae</taxon>
        <taxon>Glomerellales</taxon>
        <taxon>Plectosphaerellaceae</taxon>
        <taxon>Verticillium</taxon>
    </lineage>
</organism>
<dbReference type="UniPathway" id="UPA00253">
    <property type="reaction ID" value="UER00457"/>
</dbReference>
<evidence type="ECO:0000256" key="1">
    <source>
        <dbReference type="ARBA" id="ARBA00004952"/>
    </source>
</evidence>
<evidence type="ECO:0000313" key="9">
    <source>
        <dbReference type="EMBL" id="CRK13417.1"/>
    </source>
</evidence>
<comment type="pathway">
    <text evidence="1">Cofactor biosynthesis; NAD(+) biosynthesis; nicotinate D-ribonucleotide from nicotinate: step 1/1.</text>
</comment>
<dbReference type="PANTHER" id="PTHR11098">
    <property type="entry name" value="NICOTINATE PHOSPHORIBOSYLTRANSFERASE"/>
    <property type="match status" value="1"/>
</dbReference>
<gene>
    <name evidence="9" type="ORF">BN1723_017341</name>
</gene>
<evidence type="ECO:0000256" key="6">
    <source>
        <dbReference type="ARBA" id="ARBA00022642"/>
    </source>
</evidence>
<dbReference type="PANTHER" id="PTHR11098:SF1">
    <property type="entry name" value="NICOTINATE PHOSPHORIBOSYLTRANSFERASE"/>
    <property type="match status" value="1"/>
</dbReference>
<evidence type="ECO:0000259" key="8">
    <source>
        <dbReference type="Pfam" id="PF04095"/>
    </source>
</evidence>
<dbReference type="EC" id="6.3.4.21" evidence="3"/>
<accession>A0A0G4KUJ3</accession>
<dbReference type="GO" id="GO:0005829">
    <property type="term" value="C:cytosol"/>
    <property type="evidence" value="ECO:0007669"/>
    <property type="project" value="TreeGrafter"/>
</dbReference>
<dbReference type="InterPro" id="IPR036068">
    <property type="entry name" value="Nicotinate_pribotase-like_C"/>
</dbReference>
<dbReference type="Proteomes" id="UP000045706">
    <property type="component" value="Unassembled WGS sequence"/>
</dbReference>
<evidence type="ECO:0000256" key="2">
    <source>
        <dbReference type="ARBA" id="ARBA00010897"/>
    </source>
</evidence>
<dbReference type="InterPro" id="IPR041525">
    <property type="entry name" value="N/Namide_PRibTrfase"/>
</dbReference>
<sequence>MLRKYYADQGITGKTMVFSDSLNIERCLEYKKISEAAGFVPTFGVGTFLTNDFTRLKDGSKSTPLNIVIKLSSAAGRNAIKISDNSGKNTGDKGTVERVKQELGYVEREWKGGDETSRWGKDGAKP</sequence>
<comment type="similarity">
    <text evidence="2">Belongs to the NAPRTase family.</text>
</comment>
<comment type="catalytic activity">
    <reaction evidence="7">
        <text>5-phospho-alpha-D-ribose 1-diphosphate + nicotinate + ATP + H2O = nicotinate beta-D-ribonucleotide + ADP + phosphate + diphosphate</text>
        <dbReference type="Rhea" id="RHEA:36163"/>
        <dbReference type="ChEBI" id="CHEBI:15377"/>
        <dbReference type="ChEBI" id="CHEBI:30616"/>
        <dbReference type="ChEBI" id="CHEBI:32544"/>
        <dbReference type="ChEBI" id="CHEBI:33019"/>
        <dbReference type="ChEBI" id="CHEBI:43474"/>
        <dbReference type="ChEBI" id="CHEBI:57502"/>
        <dbReference type="ChEBI" id="CHEBI:58017"/>
        <dbReference type="ChEBI" id="CHEBI:456216"/>
        <dbReference type="EC" id="6.3.4.21"/>
    </reaction>
</comment>
<keyword evidence="6" id="KW-0662">Pyridine nucleotide biosynthesis</keyword>
<evidence type="ECO:0000313" key="10">
    <source>
        <dbReference type="Proteomes" id="UP000045706"/>
    </source>
</evidence>
<protein>
    <recommendedName>
        <fullName evidence="3">nicotinate phosphoribosyltransferase</fullName>
        <ecNumber evidence="3">6.3.4.21</ecNumber>
    </recommendedName>
</protein>
<keyword evidence="5" id="KW-0436">Ligase</keyword>
<reference evidence="10" key="1">
    <citation type="submission" date="2015-05" db="EMBL/GenBank/DDBJ databases">
        <authorList>
            <person name="Fogelqvist Johan"/>
        </authorList>
    </citation>
    <scope>NUCLEOTIDE SEQUENCE [LARGE SCALE GENOMIC DNA]</scope>
</reference>
<dbReference type="GO" id="GO:0004516">
    <property type="term" value="F:nicotinate phosphoribosyltransferase activity"/>
    <property type="evidence" value="ECO:0007669"/>
    <property type="project" value="UniProtKB-EC"/>
</dbReference>
<dbReference type="AlphaFoldDB" id="A0A0G4KUJ3"/>
<keyword evidence="4" id="KW-0597">Phosphoprotein</keyword>
<evidence type="ECO:0000256" key="4">
    <source>
        <dbReference type="ARBA" id="ARBA00022553"/>
    </source>
</evidence>
<proteinExistence type="inferred from homology"/>
<dbReference type="Gene3D" id="3.20.140.10">
    <property type="entry name" value="nicotinate phosphoribosyltransferase"/>
    <property type="match status" value="1"/>
</dbReference>
<dbReference type="EMBL" id="CVQI01004069">
    <property type="protein sequence ID" value="CRK13417.1"/>
    <property type="molecule type" value="Genomic_DNA"/>
</dbReference>
<dbReference type="GO" id="GO:0034355">
    <property type="term" value="P:NAD+ biosynthetic process via the salvage pathway"/>
    <property type="evidence" value="ECO:0007669"/>
    <property type="project" value="TreeGrafter"/>
</dbReference>
<evidence type="ECO:0000256" key="3">
    <source>
        <dbReference type="ARBA" id="ARBA00013236"/>
    </source>
</evidence>
<dbReference type="InterPro" id="IPR007229">
    <property type="entry name" value="Nic_PRibTrfase-Fam"/>
</dbReference>